<accession>A0A094IUN3</accession>
<name>A0A094IUN3_9GAMM</name>
<dbReference type="Pfam" id="PF19577">
    <property type="entry name" value="DcaP"/>
    <property type="match status" value="1"/>
</dbReference>
<reference evidence="2 3" key="1">
    <citation type="submission" date="2014-06" db="EMBL/GenBank/DDBJ databases">
        <title>The draft genome sequence of Idiomarina salinarum ISL-52.</title>
        <authorList>
            <person name="Du J."/>
            <person name="Shao Z."/>
        </authorList>
    </citation>
    <scope>NUCLEOTIDE SEQUENCE [LARGE SCALE GENOMIC DNA]</scope>
    <source>
        <strain evidence="2 3">ISL-52</strain>
    </source>
</reference>
<keyword evidence="1" id="KW-0732">Signal</keyword>
<dbReference type="EMBL" id="JPER01000001">
    <property type="protein sequence ID" value="KFZ31375.1"/>
    <property type="molecule type" value="Genomic_DNA"/>
</dbReference>
<sequence>MLHNKLQQSLIAGAVISTLGGLALAPAQAAEPEWDFGGYVKLDAFASDYSNGMVAGSGNIGRQFYIPSLTPVGGTADDVATDVHARQSRFFFNVKQELDNGETISGRIELDFMTIPTGDERVTNSYAPRLRQAYFTYGNWLLGQSWSNFQELSILPESVDFIGATDGMVFMRQPQIRYTSGDFSVSLENPETTVTPFGGGARITSSDGVLPDLTVKYKAKSGDFSYALAGIVRQLAHDTDNDGDDETAGAYGVSLSGKWQLGSDDIRASVTAGSGLGRYLGLNTFNGAVIQADGSLEAIDSMGLTFAWRHAWSEKARSSLVYSRGWADNDTNLVGTGVTESTQRIGVNYMYSPANNLTFGGEISRATREIESGVDGDMTRLQFMAMYSF</sequence>
<dbReference type="eggNOG" id="COG3203">
    <property type="taxonomic scope" value="Bacteria"/>
</dbReference>
<evidence type="ECO:0000256" key="1">
    <source>
        <dbReference type="SAM" id="SignalP"/>
    </source>
</evidence>
<dbReference type="Proteomes" id="UP000054363">
    <property type="component" value="Unassembled WGS sequence"/>
</dbReference>
<dbReference type="SUPFAM" id="SSF56935">
    <property type="entry name" value="Porins"/>
    <property type="match status" value="1"/>
</dbReference>
<comment type="caution">
    <text evidence="2">The sequence shown here is derived from an EMBL/GenBank/DDBJ whole genome shotgun (WGS) entry which is preliminary data.</text>
</comment>
<gene>
    <name evidence="2" type="ORF">IDSA_01245</name>
</gene>
<dbReference type="AlphaFoldDB" id="A0A094IUN3"/>
<evidence type="ECO:0000313" key="3">
    <source>
        <dbReference type="Proteomes" id="UP000054363"/>
    </source>
</evidence>
<dbReference type="STRING" id="435908.IDSA_01245"/>
<proteinExistence type="predicted"/>
<dbReference type="RefSeq" id="WP_051985991.1">
    <property type="nucleotide sequence ID" value="NZ_JPER01000001.1"/>
</dbReference>
<organism evidence="2 3">
    <name type="scientific">Pseudidiomarina salinarum</name>
    <dbReference type="NCBI Taxonomy" id="435908"/>
    <lineage>
        <taxon>Bacteria</taxon>
        <taxon>Pseudomonadati</taxon>
        <taxon>Pseudomonadota</taxon>
        <taxon>Gammaproteobacteria</taxon>
        <taxon>Alteromonadales</taxon>
        <taxon>Idiomarinaceae</taxon>
        <taxon>Pseudidiomarina</taxon>
    </lineage>
</organism>
<keyword evidence="3" id="KW-1185">Reference proteome</keyword>
<evidence type="ECO:0000313" key="2">
    <source>
        <dbReference type="EMBL" id="KFZ31375.1"/>
    </source>
</evidence>
<feature type="chain" id="PRO_5001904656" evidence="1">
    <location>
        <begin position="30"/>
        <end position="389"/>
    </location>
</feature>
<dbReference type="InterPro" id="IPR045748">
    <property type="entry name" value="DcaP"/>
</dbReference>
<feature type="signal peptide" evidence="1">
    <location>
        <begin position="1"/>
        <end position="29"/>
    </location>
</feature>
<protein>
    <submittedName>
        <fullName evidence="2">Porin</fullName>
    </submittedName>
</protein>